<dbReference type="NCBIfam" id="NF011067">
    <property type="entry name" value="PRK14497.1"/>
    <property type="match status" value="1"/>
</dbReference>
<dbReference type="PANTHER" id="PTHR10192:SF5">
    <property type="entry name" value="GEPHYRIN"/>
    <property type="match status" value="1"/>
</dbReference>
<proteinExistence type="predicted"/>
<accession>A0A157T5B0</accession>
<dbReference type="SUPFAM" id="SSF63882">
    <property type="entry name" value="MoeA N-terminal region -like"/>
    <property type="match status" value="1"/>
</dbReference>
<dbReference type="InterPro" id="IPR001453">
    <property type="entry name" value="MoaB/Mog_dom"/>
</dbReference>
<dbReference type="NCBIfam" id="TIGR00177">
    <property type="entry name" value="molyb_syn"/>
    <property type="match status" value="1"/>
</dbReference>
<dbReference type="InterPro" id="IPR005110">
    <property type="entry name" value="MoeA_linker/N"/>
</dbReference>
<dbReference type="InterPro" id="IPR036135">
    <property type="entry name" value="MoeA_linker/N_sf"/>
</dbReference>
<dbReference type="Pfam" id="PF00994">
    <property type="entry name" value="MoCF_biosynth"/>
    <property type="match status" value="1"/>
</dbReference>
<dbReference type="PANTHER" id="PTHR10192">
    <property type="entry name" value="MOLYBDOPTERIN BIOSYNTHESIS PROTEIN"/>
    <property type="match status" value="1"/>
</dbReference>
<feature type="domain" description="MoaB/Mog" evidence="3">
    <location>
        <begin position="187"/>
        <end position="323"/>
    </location>
</feature>
<sequence length="550" mass="61097">MFFYMRVFVKDELLYSIEEAIRVYLSSLNFIPKTVEVEVKDSFGYVSAEDLNSPIDYPPFSRSNVDGYALKSSCTPGELKVIDRIEIGEFKEVHINECVAVEVDTGAIIPMGADAVIKVEDVKIISGNLIKVDKKMTFGQNIGWIGSDIPKNSIILRKGEVISHEKIGLLASLGISKVKVYEKLKVYLIATGDELVEPGNSLSPGKIYESNLHYLYSKLKQNYQIVGLSLLRDDIESIKNEIKRAISLADVLILTGGTSAGEKDFVHRAIKELGSIIVHGIKIKPGKPTILGVVDNKPVIGLPGNIVSSVVVFDTVISEILRNLYPSRKEIVELGKIKAKLALGTKADKYRNTLIPVYLFKSVDSSYYALPVKFESYMIGTFSLTEGYIMLNPNEEIEEGKEVEVNVKKFDDSISIIGEEDKRILNSDTKNVLLGSLPAKKAIEYKFGDVAVISSLYSSSVDNYDRVFCRQILVNGEGEEIGYDDWIGMSKIVKNPVVKLRSPSTIYSLLGKAKVYAPEGYIIGKKVFEECLYMIGISERGKRYLSTIKV</sequence>
<evidence type="ECO:0000313" key="4">
    <source>
        <dbReference type="EMBL" id="SAI86051.1"/>
    </source>
</evidence>
<gene>
    <name evidence="4" type="ORF">SSOP1_2497</name>
</gene>
<dbReference type="GO" id="GO:0061599">
    <property type="term" value="F:molybdopterin molybdotransferase activity"/>
    <property type="evidence" value="ECO:0007669"/>
    <property type="project" value="TreeGrafter"/>
</dbReference>
<dbReference type="Gene3D" id="3.40.980.10">
    <property type="entry name" value="MoaB/Mog-like domain"/>
    <property type="match status" value="1"/>
</dbReference>
<dbReference type="InterPro" id="IPR005111">
    <property type="entry name" value="MoeA_C_domain_IV"/>
</dbReference>
<dbReference type="UniPathway" id="UPA00344"/>
<dbReference type="Pfam" id="PF03453">
    <property type="entry name" value="MoeA_N"/>
    <property type="match status" value="1"/>
</dbReference>
<dbReference type="PROSITE" id="PS01079">
    <property type="entry name" value="MOCF_BIOSYNTHESIS_2"/>
    <property type="match status" value="1"/>
</dbReference>
<evidence type="ECO:0000256" key="1">
    <source>
        <dbReference type="ARBA" id="ARBA00005046"/>
    </source>
</evidence>
<name>A0A157T5B0_SACSO</name>
<dbReference type="InterPro" id="IPR036425">
    <property type="entry name" value="MoaB/Mog-like_dom_sf"/>
</dbReference>
<dbReference type="SMART" id="SM00852">
    <property type="entry name" value="MoCF_biosynth"/>
    <property type="match status" value="1"/>
</dbReference>
<dbReference type="AlphaFoldDB" id="A0A157T5B0"/>
<evidence type="ECO:0000259" key="3">
    <source>
        <dbReference type="SMART" id="SM00852"/>
    </source>
</evidence>
<dbReference type="Proteomes" id="UP000076770">
    <property type="component" value="Chromosome i"/>
</dbReference>
<comment type="pathway">
    <text evidence="1">Cofactor biosynthesis; molybdopterin biosynthesis.</text>
</comment>
<dbReference type="InterPro" id="IPR038987">
    <property type="entry name" value="MoeA-like"/>
</dbReference>
<evidence type="ECO:0000313" key="5">
    <source>
        <dbReference type="Proteomes" id="UP000076770"/>
    </source>
</evidence>
<dbReference type="CDD" id="cd00887">
    <property type="entry name" value="MoeA"/>
    <property type="match status" value="1"/>
</dbReference>
<dbReference type="Gene3D" id="2.40.340.10">
    <property type="entry name" value="MoeA, C-terminal, domain IV"/>
    <property type="match status" value="1"/>
</dbReference>
<dbReference type="SUPFAM" id="SSF63867">
    <property type="entry name" value="MoeA C-terminal domain-like"/>
    <property type="match status" value="1"/>
</dbReference>
<dbReference type="Gene3D" id="3.90.105.10">
    <property type="entry name" value="Molybdopterin biosynthesis moea protein, domain 2"/>
    <property type="match status" value="1"/>
</dbReference>
<dbReference type="GO" id="GO:0005737">
    <property type="term" value="C:cytoplasm"/>
    <property type="evidence" value="ECO:0007669"/>
    <property type="project" value="TreeGrafter"/>
</dbReference>
<dbReference type="SUPFAM" id="SSF53218">
    <property type="entry name" value="Molybdenum cofactor biosynthesis proteins"/>
    <property type="match status" value="1"/>
</dbReference>
<organism evidence="4 5">
    <name type="scientific">Saccharolobus solfataricus</name>
    <name type="common">Sulfolobus solfataricus</name>
    <dbReference type="NCBI Taxonomy" id="2287"/>
    <lineage>
        <taxon>Archaea</taxon>
        <taxon>Thermoproteota</taxon>
        <taxon>Thermoprotei</taxon>
        <taxon>Sulfolobales</taxon>
        <taxon>Sulfolobaceae</taxon>
        <taxon>Saccharolobus</taxon>
    </lineage>
</organism>
<keyword evidence="2" id="KW-0501">Molybdenum cofactor biosynthesis</keyword>
<dbReference type="InterPro" id="IPR036688">
    <property type="entry name" value="MoeA_C_domain_IV_sf"/>
</dbReference>
<dbReference type="EMBL" id="LT549890">
    <property type="protein sequence ID" value="SAI86051.1"/>
    <property type="molecule type" value="Genomic_DNA"/>
</dbReference>
<dbReference type="Gene3D" id="2.170.190.11">
    <property type="entry name" value="Molybdopterin biosynthesis moea protein, domain 3"/>
    <property type="match status" value="1"/>
</dbReference>
<dbReference type="GO" id="GO:0006777">
    <property type="term" value="P:Mo-molybdopterin cofactor biosynthetic process"/>
    <property type="evidence" value="ECO:0007669"/>
    <property type="project" value="UniProtKB-KW"/>
</dbReference>
<dbReference type="PATRIC" id="fig|2287.9.peg.2624"/>
<protein>
    <submittedName>
        <fullName evidence="4">Molybdopterin biosynthesis protein (MoeA-2)</fullName>
    </submittedName>
</protein>
<dbReference type="Pfam" id="PF03454">
    <property type="entry name" value="MoeA_C"/>
    <property type="match status" value="1"/>
</dbReference>
<dbReference type="InterPro" id="IPR008284">
    <property type="entry name" value="MoCF_biosynth_CS"/>
</dbReference>
<reference evidence="5" key="1">
    <citation type="submission" date="2016-04" db="EMBL/GenBank/DDBJ databases">
        <authorList>
            <person name="Shah S.A."/>
            <person name="Garrett R.A."/>
        </authorList>
    </citation>
    <scope>NUCLEOTIDE SEQUENCE [LARGE SCALE GENOMIC DNA]</scope>
    <source>
        <strain evidence="5">ATCC 35091 / DSM 1616 / JCM 8930 / NBRC 15331 / P1</strain>
    </source>
</reference>
<evidence type="ECO:0000256" key="2">
    <source>
        <dbReference type="ARBA" id="ARBA00023150"/>
    </source>
</evidence>